<keyword evidence="12" id="KW-1185">Reference proteome</keyword>
<dbReference type="InterPro" id="IPR036895">
    <property type="entry name" value="Uracil-DNA_glycosylase-like_sf"/>
</dbReference>
<keyword evidence="4" id="KW-0479">Metal-binding</keyword>
<dbReference type="CDD" id="cd10030">
    <property type="entry name" value="UDG-F4_TTUDGA_SPO1dp_like"/>
    <property type="match status" value="1"/>
</dbReference>
<evidence type="ECO:0000256" key="7">
    <source>
        <dbReference type="ARBA" id="ARBA00023004"/>
    </source>
</evidence>
<dbReference type="NCBIfam" id="TIGR03914">
    <property type="entry name" value="UDG_fam_dom"/>
    <property type="match status" value="1"/>
</dbReference>
<dbReference type="Pfam" id="PF03167">
    <property type="entry name" value="UDG"/>
    <property type="match status" value="1"/>
</dbReference>
<comment type="similarity">
    <text evidence="1">Belongs to the uracil-DNA glycosylase (UDG) superfamily. Type 4 (UDGa) family.</text>
</comment>
<dbReference type="InterPro" id="IPR005122">
    <property type="entry name" value="Uracil-DNA_glycosylase-like"/>
</dbReference>
<dbReference type="GO" id="GO:0051539">
    <property type="term" value="F:4 iron, 4 sulfur cluster binding"/>
    <property type="evidence" value="ECO:0007669"/>
    <property type="project" value="UniProtKB-KW"/>
</dbReference>
<evidence type="ECO:0000256" key="1">
    <source>
        <dbReference type="ARBA" id="ARBA00006521"/>
    </source>
</evidence>
<organism evidence="11 12">
    <name type="scientific">Streptomyces griseoluteus</name>
    <dbReference type="NCBI Taxonomy" id="29306"/>
    <lineage>
        <taxon>Bacteria</taxon>
        <taxon>Bacillati</taxon>
        <taxon>Actinomycetota</taxon>
        <taxon>Actinomycetes</taxon>
        <taxon>Kitasatosporales</taxon>
        <taxon>Streptomycetaceae</taxon>
        <taxon>Streptomyces</taxon>
    </lineage>
</organism>
<evidence type="ECO:0000256" key="5">
    <source>
        <dbReference type="ARBA" id="ARBA00022763"/>
    </source>
</evidence>
<dbReference type="AlphaFoldDB" id="A0A4Z1DKU1"/>
<evidence type="ECO:0000256" key="3">
    <source>
        <dbReference type="ARBA" id="ARBA00022485"/>
    </source>
</evidence>
<evidence type="ECO:0000259" key="10">
    <source>
        <dbReference type="SMART" id="SM00986"/>
    </source>
</evidence>
<keyword evidence="3" id="KW-0004">4Fe-4S</keyword>
<dbReference type="Proteomes" id="UP000298513">
    <property type="component" value="Unassembled WGS sequence"/>
</dbReference>
<evidence type="ECO:0000313" key="11">
    <source>
        <dbReference type="EMBL" id="TGN84830.1"/>
    </source>
</evidence>
<dbReference type="Gene3D" id="3.40.470.10">
    <property type="entry name" value="Uracil-DNA glycosylase-like domain"/>
    <property type="match status" value="1"/>
</dbReference>
<keyword evidence="8" id="KW-0411">Iron-sulfur</keyword>
<dbReference type="InterPro" id="IPR051536">
    <property type="entry name" value="UDG_Type-4/5"/>
</dbReference>
<dbReference type="GO" id="GO:0097506">
    <property type="term" value="F:deaminated base DNA N-glycosylase activity"/>
    <property type="evidence" value="ECO:0007669"/>
    <property type="project" value="UniProtKB-ARBA"/>
</dbReference>
<keyword evidence="6" id="KW-0378">Hydrolase</keyword>
<accession>A0A4Z1DKU1</accession>
<sequence length="195" mass="20790">MSGGAEVGRGYDATQTVFGAGDPRARVLLLGEQPGDQEDRQGRPFVGPAGHVLDRALADVGVDSGHACVTNAVKHFKFTVRPGRKRRIHKSPTLREMTACRPWLLAELRLVSPEVVVTLGTTAGKALLGSGFRVTEQRGALLPWPGPDGETAEDGISGPLATIHPSAVLRADDRDAVYDGLVPDLRVVADLLRRC</sequence>
<keyword evidence="7" id="KW-0408">Iron</keyword>
<comment type="caution">
    <text evidence="11">The sequence shown here is derived from an EMBL/GenBank/DDBJ whole genome shotgun (WGS) entry which is preliminary data.</text>
</comment>
<dbReference type="GO" id="GO:0006281">
    <property type="term" value="P:DNA repair"/>
    <property type="evidence" value="ECO:0007669"/>
    <property type="project" value="UniProtKB-KW"/>
</dbReference>
<dbReference type="RefSeq" id="WP_135791039.1">
    <property type="nucleotide sequence ID" value="NZ_BNBQ01000003.1"/>
</dbReference>
<evidence type="ECO:0000256" key="9">
    <source>
        <dbReference type="ARBA" id="ARBA00023204"/>
    </source>
</evidence>
<dbReference type="PANTHER" id="PTHR33693">
    <property type="entry name" value="TYPE-5 URACIL-DNA GLYCOSYLASE"/>
    <property type="match status" value="1"/>
</dbReference>
<dbReference type="SMART" id="SM00986">
    <property type="entry name" value="UDG"/>
    <property type="match status" value="1"/>
</dbReference>
<evidence type="ECO:0000313" key="12">
    <source>
        <dbReference type="Proteomes" id="UP000298513"/>
    </source>
</evidence>
<gene>
    <name evidence="11" type="ORF">E5082_10835</name>
</gene>
<name>A0A4Z1DKU1_STRGP</name>
<reference evidence="11 12" key="1">
    <citation type="submission" date="2019-04" db="EMBL/GenBank/DDBJ databases">
        <title>Streptomyces sp. nov. Bv016 isolated from bark of Buahinia variegata.</title>
        <authorList>
            <person name="Kanchanasin P."/>
            <person name="Tanasupawat S."/>
            <person name="Yuki M."/>
            <person name="Kudo T."/>
        </authorList>
    </citation>
    <scope>NUCLEOTIDE SEQUENCE [LARGE SCALE GENOMIC DNA]</scope>
    <source>
        <strain evidence="11 12">JCM 4765</strain>
    </source>
</reference>
<dbReference type="SUPFAM" id="SSF52141">
    <property type="entry name" value="Uracil-DNA glycosylase-like"/>
    <property type="match status" value="1"/>
</dbReference>
<protein>
    <recommendedName>
        <fullName evidence="2">Type-4 uracil-DNA glycosylase</fullName>
    </recommendedName>
</protein>
<evidence type="ECO:0000256" key="8">
    <source>
        <dbReference type="ARBA" id="ARBA00023014"/>
    </source>
</evidence>
<evidence type="ECO:0000256" key="4">
    <source>
        <dbReference type="ARBA" id="ARBA00022723"/>
    </source>
</evidence>
<dbReference type="InterPro" id="IPR005273">
    <property type="entry name" value="Ura-DNA_glyco_family4"/>
</dbReference>
<dbReference type="GO" id="GO:0046872">
    <property type="term" value="F:metal ion binding"/>
    <property type="evidence" value="ECO:0007669"/>
    <property type="project" value="UniProtKB-KW"/>
</dbReference>
<keyword evidence="5" id="KW-0227">DNA damage</keyword>
<dbReference type="GeneID" id="91530409"/>
<proteinExistence type="inferred from homology"/>
<keyword evidence="9" id="KW-0234">DNA repair</keyword>
<dbReference type="PANTHER" id="PTHR33693:SF9">
    <property type="entry name" value="TYPE-4 URACIL-DNA GLYCOSYLASE"/>
    <property type="match status" value="1"/>
</dbReference>
<feature type="domain" description="Uracil-DNA glycosylase-like" evidence="10">
    <location>
        <begin position="18"/>
        <end position="186"/>
    </location>
</feature>
<evidence type="ECO:0000256" key="6">
    <source>
        <dbReference type="ARBA" id="ARBA00022801"/>
    </source>
</evidence>
<dbReference type="EMBL" id="SRRU01000003">
    <property type="protein sequence ID" value="TGN84830.1"/>
    <property type="molecule type" value="Genomic_DNA"/>
</dbReference>
<evidence type="ECO:0000256" key="2">
    <source>
        <dbReference type="ARBA" id="ARBA00019403"/>
    </source>
</evidence>
<dbReference type="SMART" id="SM00987">
    <property type="entry name" value="UreE_C"/>
    <property type="match status" value="1"/>
</dbReference>